<evidence type="ECO:0000256" key="9">
    <source>
        <dbReference type="ARBA" id="ARBA00022989"/>
    </source>
</evidence>
<dbReference type="PANTHER" id="PTHR30175:SF1">
    <property type="entry name" value="PTS SYSTEM ARBUTIN-, CELLOBIOSE-, AND SALICIN-SPECIFIC EIIBC COMPONENT-RELATED"/>
    <property type="match status" value="1"/>
</dbReference>
<keyword evidence="5" id="KW-0808">Transferase</keyword>
<dbReference type="InterPro" id="IPR018113">
    <property type="entry name" value="PTrfase_EIIB_Cys"/>
</dbReference>
<reference evidence="15 16" key="1">
    <citation type="submission" date="2019-02" db="EMBL/GenBank/DDBJ databases">
        <title>Bacteria dissemination in different level of health care in South Africa: the effectiveness of infections prevention and control.</title>
        <authorList>
            <person name="Shobo C."/>
            <person name="Amoako D.G."/>
            <person name="Allam M."/>
            <person name="Ismail A."/>
            <person name="Bester L.A."/>
            <person name="Essack S.Y."/>
        </authorList>
    </citation>
    <scope>NUCLEOTIDE SEQUENCE [LARGE SCALE GENOMIC DNA]</scope>
    <source>
        <strain evidence="15 16">2SIL2</strain>
    </source>
</reference>
<feature type="transmembrane region" description="Helical" evidence="12">
    <location>
        <begin position="143"/>
        <end position="165"/>
    </location>
</feature>
<dbReference type="GO" id="GO:0015771">
    <property type="term" value="P:trehalose transport"/>
    <property type="evidence" value="ECO:0007669"/>
    <property type="project" value="TreeGrafter"/>
</dbReference>
<feature type="domain" description="PTS EIIC type-1" evidence="14">
    <location>
        <begin position="102"/>
        <end position="264"/>
    </location>
</feature>
<dbReference type="GO" id="GO:0005886">
    <property type="term" value="C:plasma membrane"/>
    <property type="evidence" value="ECO:0007669"/>
    <property type="project" value="UniProtKB-SubCell"/>
</dbReference>
<keyword evidence="2" id="KW-0813">Transport</keyword>
<evidence type="ECO:0000256" key="10">
    <source>
        <dbReference type="ARBA" id="ARBA00023136"/>
    </source>
</evidence>
<dbReference type="InterPro" id="IPR013013">
    <property type="entry name" value="PTS_EIIC_1"/>
</dbReference>
<dbReference type="Gene3D" id="3.30.1360.60">
    <property type="entry name" value="Glucose permease domain IIB"/>
    <property type="match status" value="1"/>
</dbReference>
<dbReference type="PROSITE" id="PS01035">
    <property type="entry name" value="PTS_EIIB_TYPE_1_CYS"/>
    <property type="match status" value="1"/>
</dbReference>
<dbReference type="InterPro" id="IPR036878">
    <property type="entry name" value="Glu_permease_IIB"/>
</dbReference>
<evidence type="ECO:0000256" key="1">
    <source>
        <dbReference type="ARBA" id="ARBA00004651"/>
    </source>
</evidence>
<feature type="non-terminal residue" evidence="15">
    <location>
        <position position="264"/>
    </location>
</feature>
<dbReference type="RefSeq" id="WP_170965630.1">
    <property type="nucleotide sequence ID" value="NZ_SIYF01000673.1"/>
</dbReference>
<dbReference type="EMBL" id="SIYF01000673">
    <property type="protein sequence ID" value="TKK60182.1"/>
    <property type="molecule type" value="Genomic_DNA"/>
</dbReference>
<dbReference type="GO" id="GO:0090589">
    <property type="term" value="F:protein-phosphocysteine-trehalose phosphotransferase system transporter activity"/>
    <property type="evidence" value="ECO:0007669"/>
    <property type="project" value="TreeGrafter"/>
</dbReference>
<evidence type="ECO:0000256" key="7">
    <source>
        <dbReference type="ARBA" id="ARBA00022692"/>
    </source>
</evidence>
<sequence>MDYQAIAKEILKDVGGKDNIVDVTHCYTRLRFVLKDTKQANKEALLQTEGVISVVESGGQYQVVLGNKVAHVYNALEPLLAQQLTTKTSTKEKNSLGNRILNTVAAIFTPVVPAIAASGMLKGILAIAVMVANNFYQVDLKPLNTYIILSAASDALFYFMPVILGYSAAKVFKTNEYIAMVIGATLCYPTIVSLMTEESAVTLFGLHVTKANYVSTVIPIILAIFMLAYVQRFLEKVIPEVLKIIMVPTLSLLLMIPATLLLFG</sequence>
<dbReference type="SUPFAM" id="SSF55604">
    <property type="entry name" value="Glucose permease domain IIB"/>
    <property type="match status" value="1"/>
</dbReference>
<keyword evidence="4" id="KW-0762">Sugar transport</keyword>
<dbReference type="PANTHER" id="PTHR30175">
    <property type="entry name" value="PHOSPHOTRANSFERASE SYSTEM TRANSPORT PROTEIN"/>
    <property type="match status" value="1"/>
</dbReference>
<feature type="transmembrane region" description="Helical" evidence="12">
    <location>
        <begin position="100"/>
        <end position="131"/>
    </location>
</feature>
<feature type="transmembrane region" description="Helical" evidence="12">
    <location>
        <begin position="242"/>
        <end position="263"/>
    </location>
</feature>
<evidence type="ECO:0000256" key="6">
    <source>
        <dbReference type="ARBA" id="ARBA00022683"/>
    </source>
</evidence>
<dbReference type="Pfam" id="PF00367">
    <property type="entry name" value="PTS_EIIB"/>
    <property type="match status" value="1"/>
</dbReference>
<keyword evidence="8" id="KW-0418">Kinase</keyword>
<evidence type="ECO:0000313" key="16">
    <source>
        <dbReference type="Proteomes" id="UP000305511"/>
    </source>
</evidence>
<gene>
    <name evidence="15" type="ORF">EY666_18795</name>
</gene>
<evidence type="ECO:0000256" key="5">
    <source>
        <dbReference type="ARBA" id="ARBA00022679"/>
    </source>
</evidence>
<dbReference type="CDD" id="cd00212">
    <property type="entry name" value="PTS_IIB_glc"/>
    <property type="match status" value="1"/>
</dbReference>
<accession>A0A4U3KF21</accession>
<dbReference type="PROSITE" id="PS51098">
    <property type="entry name" value="PTS_EIIB_TYPE_1"/>
    <property type="match status" value="1"/>
</dbReference>
<evidence type="ECO:0000256" key="4">
    <source>
        <dbReference type="ARBA" id="ARBA00022597"/>
    </source>
</evidence>
<feature type="domain" description="PTS EIIB type-1" evidence="13">
    <location>
        <begin position="4"/>
        <end position="86"/>
    </location>
</feature>
<dbReference type="PROSITE" id="PS51103">
    <property type="entry name" value="PTS_EIIC_TYPE_1"/>
    <property type="match status" value="1"/>
</dbReference>
<protein>
    <submittedName>
        <fullName evidence="15">PTS beta-glucoside transporter subunit EIIBCA</fullName>
    </submittedName>
</protein>
<keyword evidence="6" id="KW-0598">Phosphotransferase system</keyword>
<dbReference type="GO" id="GO:0008982">
    <property type="term" value="F:protein-N(PI)-phosphohistidine-sugar phosphotransferase activity"/>
    <property type="evidence" value="ECO:0007669"/>
    <property type="project" value="InterPro"/>
</dbReference>
<keyword evidence="7 12" id="KW-0812">Transmembrane</keyword>
<keyword evidence="10 12" id="KW-0472">Membrane</keyword>
<evidence type="ECO:0000256" key="8">
    <source>
        <dbReference type="ARBA" id="ARBA00022777"/>
    </source>
</evidence>
<dbReference type="AlphaFoldDB" id="A0A4U3KF21"/>
<evidence type="ECO:0000259" key="13">
    <source>
        <dbReference type="PROSITE" id="PS51098"/>
    </source>
</evidence>
<dbReference type="InterPro" id="IPR001996">
    <property type="entry name" value="PTS_IIB_1"/>
</dbReference>
<evidence type="ECO:0000259" key="14">
    <source>
        <dbReference type="PROSITE" id="PS51103"/>
    </source>
</evidence>
<evidence type="ECO:0000313" key="15">
    <source>
        <dbReference type="EMBL" id="TKK60182.1"/>
    </source>
</evidence>
<keyword evidence="9 12" id="KW-1133">Transmembrane helix</keyword>
<feature type="active site" description="Phosphocysteine intermediate; for EIIB activity" evidence="11">
    <location>
        <position position="26"/>
    </location>
</feature>
<feature type="transmembrane region" description="Helical" evidence="12">
    <location>
        <begin position="211"/>
        <end position="230"/>
    </location>
</feature>
<keyword evidence="3" id="KW-1003">Cell membrane</keyword>
<evidence type="ECO:0000256" key="2">
    <source>
        <dbReference type="ARBA" id="ARBA00022448"/>
    </source>
</evidence>
<dbReference type="GO" id="GO:0009401">
    <property type="term" value="P:phosphoenolpyruvate-dependent sugar phosphotransferase system"/>
    <property type="evidence" value="ECO:0007669"/>
    <property type="project" value="UniProtKB-KW"/>
</dbReference>
<dbReference type="InterPro" id="IPR050558">
    <property type="entry name" value="PTS_Sugar-Specific_Components"/>
</dbReference>
<proteinExistence type="predicted"/>
<name>A0A4U3KF21_ENTFL</name>
<dbReference type="Proteomes" id="UP000305511">
    <property type="component" value="Unassembled WGS sequence"/>
</dbReference>
<dbReference type="InterPro" id="IPR003352">
    <property type="entry name" value="PTS_EIIC"/>
</dbReference>
<dbReference type="GO" id="GO:0016301">
    <property type="term" value="F:kinase activity"/>
    <property type="evidence" value="ECO:0007669"/>
    <property type="project" value="UniProtKB-KW"/>
</dbReference>
<dbReference type="FunFam" id="3.30.1360.60:FF:000001">
    <property type="entry name" value="PTS system glucose-specific IIBC component PtsG"/>
    <property type="match status" value="1"/>
</dbReference>
<dbReference type="Pfam" id="PF02378">
    <property type="entry name" value="PTS_EIIC"/>
    <property type="match status" value="1"/>
</dbReference>
<feature type="transmembrane region" description="Helical" evidence="12">
    <location>
        <begin position="177"/>
        <end position="196"/>
    </location>
</feature>
<comment type="caution">
    <text evidence="15">The sequence shown here is derived from an EMBL/GenBank/DDBJ whole genome shotgun (WGS) entry which is preliminary data.</text>
</comment>
<comment type="subcellular location">
    <subcellularLocation>
        <location evidence="1">Cell membrane</location>
        <topology evidence="1">Multi-pass membrane protein</topology>
    </subcellularLocation>
</comment>
<evidence type="ECO:0000256" key="11">
    <source>
        <dbReference type="PROSITE-ProRule" id="PRU00421"/>
    </source>
</evidence>
<evidence type="ECO:0000256" key="3">
    <source>
        <dbReference type="ARBA" id="ARBA00022475"/>
    </source>
</evidence>
<evidence type="ECO:0000256" key="12">
    <source>
        <dbReference type="SAM" id="Phobius"/>
    </source>
</evidence>
<organism evidence="15 16">
    <name type="scientific">Enterococcus faecalis</name>
    <name type="common">Streptococcus faecalis</name>
    <dbReference type="NCBI Taxonomy" id="1351"/>
    <lineage>
        <taxon>Bacteria</taxon>
        <taxon>Bacillati</taxon>
        <taxon>Bacillota</taxon>
        <taxon>Bacilli</taxon>
        <taxon>Lactobacillales</taxon>
        <taxon>Enterococcaceae</taxon>
        <taxon>Enterococcus</taxon>
    </lineage>
</organism>